<dbReference type="InterPro" id="IPR013078">
    <property type="entry name" value="His_Pase_superF_clade-1"/>
</dbReference>
<dbReference type="EMBL" id="LAVO01000014">
    <property type="protein sequence ID" value="KOS10001.1"/>
    <property type="molecule type" value="Genomic_DNA"/>
</dbReference>
<organism evidence="1 2">
    <name type="scientific">Microbacterium aurantiacum</name>
    <dbReference type="NCBI Taxonomy" id="162393"/>
    <lineage>
        <taxon>Bacteria</taxon>
        <taxon>Bacillati</taxon>
        <taxon>Actinomycetota</taxon>
        <taxon>Actinomycetes</taxon>
        <taxon>Micrococcales</taxon>
        <taxon>Microbacteriaceae</taxon>
        <taxon>Microbacterium</taxon>
    </lineage>
</organism>
<dbReference type="SMART" id="SM00855">
    <property type="entry name" value="PGAM"/>
    <property type="match status" value="1"/>
</dbReference>
<dbReference type="PANTHER" id="PTHR47623">
    <property type="entry name" value="OS09G0287300 PROTEIN"/>
    <property type="match status" value="1"/>
</dbReference>
<proteinExistence type="predicted"/>
<sequence length="161" mass="17642">MTPAPGIQLALIRHAKSDWGDPDIDDHDRPLNERGERDAPRMARQLVETGFWPEAVISSTALRARTTAEAFSYALDAPLRLEERLYAASASTLLAVAAESGLQRVTLVAHDPGLTVLAARLSRDRIDRMPTCAVAVFTWAETSWDVVDAVDPVSFSFDAPR</sequence>
<dbReference type="Pfam" id="PF00300">
    <property type="entry name" value="His_Phos_1"/>
    <property type="match status" value="1"/>
</dbReference>
<comment type="caution">
    <text evidence="1">The sequence shown here is derived from an EMBL/GenBank/DDBJ whole genome shotgun (WGS) entry which is preliminary data.</text>
</comment>
<gene>
    <name evidence="1" type="ORF">XI38_13285</name>
</gene>
<protein>
    <submittedName>
        <fullName evidence="1">Phosphohistidine phosphatase</fullName>
    </submittedName>
</protein>
<dbReference type="PATRIC" id="fig|84292.3.peg.2700"/>
<dbReference type="SUPFAM" id="SSF53254">
    <property type="entry name" value="Phosphoglycerate mutase-like"/>
    <property type="match status" value="1"/>
</dbReference>
<dbReference type="OrthoDB" id="9810154at2"/>
<dbReference type="PANTHER" id="PTHR47623:SF1">
    <property type="entry name" value="OS09G0287300 PROTEIN"/>
    <property type="match status" value="1"/>
</dbReference>
<evidence type="ECO:0000313" key="2">
    <source>
        <dbReference type="Proteomes" id="UP000037737"/>
    </source>
</evidence>
<dbReference type="Gene3D" id="3.40.50.1240">
    <property type="entry name" value="Phosphoglycerate mutase-like"/>
    <property type="match status" value="1"/>
</dbReference>
<dbReference type="AlphaFoldDB" id="A0A0M8MMU1"/>
<dbReference type="InterPro" id="IPR029033">
    <property type="entry name" value="His_PPase_superfam"/>
</dbReference>
<keyword evidence="2" id="KW-1185">Reference proteome</keyword>
<name>A0A0M8MMU1_9MICO</name>
<reference evidence="1" key="1">
    <citation type="submission" date="2015-04" db="EMBL/GenBank/DDBJ databases">
        <title>Complete genome sequence of Microbacterium chocolatum SIT 101, a bacterium enantioselectively hydrolyzing mesomeric diesters.</title>
        <authorList>
            <person name="Li X."/>
            <person name="Xu Y."/>
        </authorList>
    </citation>
    <scope>NUCLEOTIDE SEQUENCE [LARGE SCALE GENOMIC DNA]</scope>
    <source>
        <strain evidence="1">SIT 101</strain>
    </source>
</reference>
<accession>A0A0M8MMU1</accession>
<evidence type="ECO:0000313" key="1">
    <source>
        <dbReference type="EMBL" id="KOS10001.1"/>
    </source>
</evidence>
<dbReference type="KEGG" id="mcw:A8L33_12995"/>
<dbReference type="Proteomes" id="UP000037737">
    <property type="component" value="Unassembled WGS sequence"/>
</dbReference>
<dbReference type="CDD" id="cd07067">
    <property type="entry name" value="HP_PGM_like"/>
    <property type="match status" value="1"/>
</dbReference>